<feature type="domain" description="Serpin" evidence="3">
    <location>
        <begin position="20"/>
        <end position="422"/>
    </location>
</feature>
<dbReference type="AlphaFoldDB" id="A0A921RX55"/>
<dbReference type="InterPro" id="IPR000215">
    <property type="entry name" value="Serpin_fam"/>
</dbReference>
<protein>
    <recommendedName>
        <fullName evidence="3">Serpin domain-containing protein</fullName>
    </recommendedName>
</protein>
<evidence type="ECO:0000256" key="2">
    <source>
        <dbReference type="RuleBase" id="RU000411"/>
    </source>
</evidence>
<proteinExistence type="inferred from homology"/>
<dbReference type="EMBL" id="CM027680">
    <property type="protein sequence ID" value="KAG0547311.1"/>
    <property type="molecule type" value="Genomic_DNA"/>
</dbReference>
<evidence type="ECO:0000313" key="5">
    <source>
        <dbReference type="Proteomes" id="UP000807115"/>
    </source>
</evidence>
<evidence type="ECO:0000256" key="1">
    <source>
        <dbReference type="ARBA" id="ARBA00009500"/>
    </source>
</evidence>
<evidence type="ECO:0000313" key="4">
    <source>
        <dbReference type="EMBL" id="KAG0547311.1"/>
    </source>
</evidence>
<dbReference type="SMART" id="SM00093">
    <property type="entry name" value="SERPIN"/>
    <property type="match status" value="1"/>
</dbReference>
<dbReference type="Proteomes" id="UP000807115">
    <property type="component" value="Chromosome 1"/>
</dbReference>
<reference evidence="4" key="1">
    <citation type="journal article" date="2019" name="BMC Genomics">
        <title>A new reference genome for Sorghum bicolor reveals high levels of sequence similarity between sweet and grain genotypes: implications for the genetics of sugar metabolism.</title>
        <authorList>
            <person name="Cooper E.A."/>
            <person name="Brenton Z.W."/>
            <person name="Flinn B.S."/>
            <person name="Jenkins J."/>
            <person name="Shu S."/>
            <person name="Flowers D."/>
            <person name="Luo F."/>
            <person name="Wang Y."/>
            <person name="Xia P."/>
            <person name="Barry K."/>
            <person name="Daum C."/>
            <person name="Lipzen A."/>
            <person name="Yoshinaga Y."/>
            <person name="Schmutz J."/>
            <person name="Saski C."/>
            <person name="Vermerris W."/>
            <person name="Kresovich S."/>
        </authorList>
    </citation>
    <scope>NUCLEOTIDE SEQUENCE</scope>
</reference>
<dbReference type="Gene3D" id="2.30.39.10">
    <property type="entry name" value="Alpha-1-antitrypsin, domain 1"/>
    <property type="match status" value="1"/>
</dbReference>
<dbReference type="CDD" id="cd02043">
    <property type="entry name" value="serpinP_plants"/>
    <property type="match status" value="1"/>
</dbReference>
<dbReference type="GO" id="GO:0004867">
    <property type="term" value="F:serine-type endopeptidase inhibitor activity"/>
    <property type="evidence" value="ECO:0007669"/>
    <property type="project" value="InterPro"/>
</dbReference>
<comment type="similarity">
    <text evidence="1 2">Belongs to the serpin family.</text>
</comment>
<sequence length="424" mass="45315">MEADTQRVSAASAGLTSLALRLAKQLAANNKSSDRGNGGNLVFSPLSIYAALALVAAGARGAALDELLALLGAASRDDLAELVRGALGDGSGSDGPLIASACGVWHDDEMVLKPAFRATAVECFKAEVRAVDFQTKAEEARQEINSWVSEATKGLITDVLSPGSVDAETGLMLVNAIYFKGKWVRPFDERCTEVEDFYLLDGTAVQTPLMRGRGSYLVAVHGGFKVLKLPYQAPLAFPRFGGGMRMAKVARRGGVGAMYSLCVFLPDARDGLWSLVDELAASGPAFLHDHLPWSKVCVHKLRLPRFKMSFHSDLTDALREMGLEATLDPRDGDTDLTDMAERKGYAGESPKIDKVCHKAVIELNEEGTEAAAVTYVGVLPPSCAPPGYRPETVDFVADHPFAFFVMEEVSGAVVFAGCVLDPSQ</sequence>
<dbReference type="InterPro" id="IPR023796">
    <property type="entry name" value="Serpin_dom"/>
</dbReference>
<reference evidence="4" key="2">
    <citation type="submission" date="2020-10" db="EMBL/GenBank/DDBJ databases">
        <authorList>
            <person name="Cooper E.A."/>
            <person name="Brenton Z.W."/>
            <person name="Flinn B.S."/>
            <person name="Jenkins J."/>
            <person name="Shu S."/>
            <person name="Flowers D."/>
            <person name="Luo F."/>
            <person name="Wang Y."/>
            <person name="Xia P."/>
            <person name="Barry K."/>
            <person name="Daum C."/>
            <person name="Lipzen A."/>
            <person name="Yoshinaga Y."/>
            <person name="Schmutz J."/>
            <person name="Saski C."/>
            <person name="Vermerris W."/>
            <person name="Kresovich S."/>
        </authorList>
    </citation>
    <scope>NUCLEOTIDE SEQUENCE</scope>
</reference>
<dbReference type="InterPro" id="IPR036186">
    <property type="entry name" value="Serpin_sf"/>
</dbReference>
<dbReference type="PANTHER" id="PTHR11461:SF379">
    <property type="entry name" value="SERPIN DOMAIN-CONTAINING PROTEIN"/>
    <property type="match status" value="1"/>
</dbReference>
<dbReference type="Pfam" id="PF00079">
    <property type="entry name" value="Serpin"/>
    <property type="match status" value="1"/>
</dbReference>
<dbReference type="InterPro" id="IPR042178">
    <property type="entry name" value="Serpin_sf_1"/>
</dbReference>
<accession>A0A921RX55</accession>
<dbReference type="GO" id="GO:0005615">
    <property type="term" value="C:extracellular space"/>
    <property type="evidence" value="ECO:0007669"/>
    <property type="project" value="InterPro"/>
</dbReference>
<dbReference type="Gene3D" id="3.30.497.10">
    <property type="entry name" value="Antithrombin, subunit I, domain 2"/>
    <property type="match status" value="1"/>
</dbReference>
<dbReference type="PANTHER" id="PTHR11461">
    <property type="entry name" value="SERINE PROTEASE INHIBITOR, SERPIN"/>
    <property type="match status" value="1"/>
</dbReference>
<name>A0A921RX55_SORBI</name>
<evidence type="ECO:0000259" key="3">
    <source>
        <dbReference type="SMART" id="SM00093"/>
    </source>
</evidence>
<dbReference type="InterPro" id="IPR042185">
    <property type="entry name" value="Serpin_sf_2"/>
</dbReference>
<gene>
    <name evidence="4" type="ORF">BDA96_01G068700</name>
</gene>
<dbReference type="SUPFAM" id="SSF56574">
    <property type="entry name" value="Serpins"/>
    <property type="match status" value="1"/>
</dbReference>
<comment type="caution">
    <text evidence="4">The sequence shown here is derived from an EMBL/GenBank/DDBJ whole genome shotgun (WGS) entry which is preliminary data.</text>
</comment>
<organism evidence="4 5">
    <name type="scientific">Sorghum bicolor</name>
    <name type="common">Sorghum</name>
    <name type="synonym">Sorghum vulgare</name>
    <dbReference type="NCBI Taxonomy" id="4558"/>
    <lineage>
        <taxon>Eukaryota</taxon>
        <taxon>Viridiplantae</taxon>
        <taxon>Streptophyta</taxon>
        <taxon>Embryophyta</taxon>
        <taxon>Tracheophyta</taxon>
        <taxon>Spermatophyta</taxon>
        <taxon>Magnoliopsida</taxon>
        <taxon>Liliopsida</taxon>
        <taxon>Poales</taxon>
        <taxon>Poaceae</taxon>
        <taxon>PACMAD clade</taxon>
        <taxon>Panicoideae</taxon>
        <taxon>Andropogonodae</taxon>
        <taxon>Andropogoneae</taxon>
        <taxon>Sorghinae</taxon>
        <taxon>Sorghum</taxon>
    </lineage>
</organism>